<keyword evidence="4 6" id="KW-1133">Transmembrane helix</keyword>
<evidence type="ECO:0000256" key="6">
    <source>
        <dbReference type="RuleBase" id="RU367022"/>
    </source>
</evidence>
<dbReference type="AlphaFoldDB" id="A0A7J6G8W8"/>
<evidence type="ECO:0000313" key="11">
    <source>
        <dbReference type="Proteomes" id="UP000583929"/>
    </source>
</evidence>
<dbReference type="EMBL" id="JAATIQ010000135">
    <property type="protein sequence ID" value="KAF4378610.1"/>
    <property type="molecule type" value="Genomic_DNA"/>
</dbReference>
<organism evidence="9 11">
    <name type="scientific">Cannabis sativa</name>
    <name type="common">Hemp</name>
    <name type="synonym">Marijuana</name>
    <dbReference type="NCBI Taxonomy" id="3483"/>
    <lineage>
        <taxon>Eukaryota</taxon>
        <taxon>Viridiplantae</taxon>
        <taxon>Streptophyta</taxon>
        <taxon>Embryophyta</taxon>
        <taxon>Tracheophyta</taxon>
        <taxon>Spermatophyta</taxon>
        <taxon>Magnoliopsida</taxon>
        <taxon>eudicotyledons</taxon>
        <taxon>Gunneridae</taxon>
        <taxon>Pentapetalae</taxon>
        <taxon>rosids</taxon>
        <taxon>fabids</taxon>
        <taxon>Rosales</taxon>
        <taxon>Cannabaceae</taxon>
        <taxon>Cannabis</taxon>
    </lineage>
</organism>
<dbReference type="InterPro" id="IPR007274">
    <property type="entry name" value="Cop_transporter"/>
</dbReference>
<dbReference type="PANTHER" id="PTHR12483">
    <property type="entry name" value="SOLUTE CARRIER FAMILY 31 COPPER TRANSPORTERS"/>
    <property type="match status" value="1"/>
</dbReference>
<keyword evidence="3 6" id="KW-0187">Copper transport</keyword>
<proteinExistence type="inferred from homology"/>
<keyword evidence="6" id="KW-0186">Copper</keyword>
<keyword evidence="11" id="KW-1185">Reference proteome</keyword>
<dbReference type="GO" id="GO:0005375">
    <property type="term" value="F:copper ion transmembrane transporter activity"/>
    <property type="evidence" value="ECO:0007669"/>
    <property type="project" value="UniProtKB-UniRule"/>
</dbReference>
<comment type="similarity">
    <text evidence="1 6">Belongs to the copper transporter (Ctr) (TC 1.A.56) family. SLC31A subfamily.</text>
</comment>
<keyword evidence="2 6" id="KW-0812">Transmembrane</keyword>
<feature type="region of interest" description="Disordered" evidence="7">
    <location>
        <begin position="1"/>
        <end position="25"/>
    </location>
</feature>
<evidence type="ECO:0000256" key="4">
    <source>
        <dbReference type="ARBA" id="ARBA00022989"/>
    </source>
</evidence>
<protein>
    <recommendedName>
        <fullName evidence="6">Copper transport protein</fullName>
    </recommendedName>
</protein>
<keyword evidence="5 6" id="KW-0472">Membrane</keyword>
<evidence type="ECO:0000256" key="7">
    <source>
        <dbReference type="SAM" id="MobiDB-lite"/>
    </source>
</evidence>
<accession>A0A7J6G8W8</accession>
<name>A0A7J6G8W8_CANSA</name>
<gene>
    <name evidence="8" type="ORF">F8388_002177</name>
    <name evidence="9" type="ORF">G4B88_023150</name>
</gene>
<dbReference type="PANTHER" id="PTHR12483:SF24">
    <property type="entry name" value="COPPER TRANSPORTER 2-RELATED"/>
    <property type="match status" value="1"/>
</dbReference>
<evidence type="ECO:0000256" key="1">
    <source>
        <dbReference type="ARBA" id="ARBA00006921"/>
    </source>
</evidence>
<comment type="subcellular location">
    <subcellularLocation>
        <location evidence="6">Membrane</location>
        <topology evidence="6">Multi-pass membrane protein</topology>
    </subcellularLocation>
</comment>
<dbReference type="GO" id="GO:0005886">
    <property type="term" value="C:plasma membrane"/>
    <property type="evidence" value="ECO:0007669"/>
    <property type="project" value="TreeGrafter"/>
</dbReference>
<dbReference type="Proteomes" id="UP000525078">
    <property type="component" value="Unassembled WGS sequence"/>
</dbReference>
<reference evidence="10 11" key="1">
    <citation type="journal article" date="2020" name="bioRxiv">
        <title>Sequence and annotation of 42 cannabis genomes reveals extensive copy number variation in cannabinoid synthesis and pathogen resistance genes.</title>
        <authorList>
            <person name="Mckernan K.J."/>
            <person name="Helbert Y."/>
            <person name="Kane L.T."/>
            <person name="Ebling H."/>
            <person name="Zhang L."/>
            <person name="Liu B."/>
            <person name="Eaton Z."/>
            <person name="Mclaughlin S."/>
            <person name="Kingan S."/>
            <person name="Baybayan P."/>
            <person name="Concepcion G."/>
            <person name="Jordan M."/>
            <person name="Riva A."/>
            <person name="Barbazuk W."/>
            <person name="Harkins T."/>
        </authorList>
    </citation>
    <scope>NUCLEOTIDE SEQUENCE [LARGE SCALE GENOMIC DNA]</scope>
    <source>
        <strain evidence="10 11">cv. Jamaican Lion 4</strain>
        <strain evidence="9">Father</strain>
        <strain evidence="8">Mother</strain>
        <tissue evidence="9">Leaf</tissue>
    </source>
</reference>
<dbReference type="Pfam" id="PF04145">
    <property type="entry name" value="Ctr"/>
    <property type="match status" value="2"/>
</dbReference>
<evidence type="ECO:0000313" key="10">
    <source>
        <dbReference type="Proteomes" id="UP000525078"/>
    </source>
</evidence>
<keyword evidence="6" id="KW-0406">Ion transport</keyword>
<feature type="transmembrane region" description="Helical" evidence="6">
    <location>
        <begin position="64"/>
        <end position="84"/>
    </location>
</feature>
<evidence type="ECO:0000256" key="2">
    <source>
        <dbReference type="ARBA" id="ARBA00022692"/>
    </source>
</evidence>
<evidence type="ECO:0000313" key="9">
    <source>
        <dbReference type="EMBL" id="KAF4378610.1"/>
    </source>
</evidence>
<comment type="caution">
    <text evidence="9">The sequence shown here is derived from an EMBL/GenBank/DDBJ whole genome shotgun (WGS) entry which is preliminary data.</text>
</comment>
<sequence>MDHNMPGMDMSPPTSSSSSPMSNGTMMGGGGGMGHKMMMHMTFFWGSQAEILFSGWPGSRPAMYALALVFVFFLALIVEWLSHCRFIKPNSSGSRVGAALFQTLLHAVRVCLAYMVMLAIMSFNVGVFLVAVAGHAVGFLIFGSKLVKKEEAEKVASDLPPMTC</sequence>
<feature type="transmembrane region" description="Helical" evidence="6">
    <location>
        <begin position="123"/>
        <end position="142"/>
    </location>
</feature>
<evidence type="ECO:0000256" key="3">
    <source>
        <dbReference type="ARBA" id="ARBA00022796"/>
    </source>
</evidence>
<dbReference type="EMBL" id="JAATIP010000096">
    <property type="protein sequence ID" value="KAF4374279.1"/>
    <property type="molecule type" value="Genomic_DNA"/>
</dbReference>
<feature type="transmembrane region" description="Helical" evidence="6">
    <location>
        <begin position="96"/>
        <end position="117"/>
    </location>
</feature>
<evidence type="ECO:0000313" key="8">
    <source>
        <dbReference type="EMBL" id="KAF4374279.1"/>
    </source>
</evidence>
<keyword evidence="6" id="KW-0813">Transport</keyword>
<evidence type="ECO:0000256" key="5">
    <source>
        <dbReference type="ARBA" id="ARBA00023136"/>
    </source>
</evidence>
<dbReference type="Proteomes" id="UP000583929">
    <property type="component" value="Unassembled WGS sequence"/>
</dbReference>